<dbReference type="Pfam" id="PF00560">
    <property type="entry name" value="LRR_1"/>
    <property type="match status" value="3"/>
</dbReference>
<evidence type="ECO:0000256" key="5">
    <source>
        <dbReference type="ARBA" id="ARBA00022614"/>
    </source>
</evidence>
<keyword evidence="8" id="KW-0732">Signal</keyword>
<evidence type="ECO:0000256" key="8">
    <source>
        <dbReference type="ARBA" id="ARBA00022729"/>
    </source>
</evidence>
<dbReference type="SUPFAM" id="SSF52058">
    <property type="entry name" value="L domain-like"/>
    <property type="match status" value="2"/>
</dbReference>
<feature type="transmembrane region" description="Helical" evidence="19">
    <location>
        <begin position="495"/>
        <end position="519"/>
    </location>
</feature>
<evidence type="ECO:0000256" key="18">
    <source>
        <dbReference type="PROSITE-ProRule" id="PRU10141"/>
    </source>
</evidence>
<keyword evidence="17" id="KW-0325">Glycoprotein</keyword>
<dbReference type="Gene3D" id="3.80.10.10">
    <property type="entry name" value="Ribonuclease Inhibitor"/>
    <property type="match status" value="2"/>
</dbReference>
<keyword evidence="11" id="KW-0418">Kinase</keyword>
<dbReference type="InterPro" id="IPR011009">
    <property type="entry name" value="Kinase-like_dom_sf"/>
</dbReference>
<dbReference type="GO" id="GO:0004674">
    <property type="term" value="F:protein serine/threonine kinase activity"/>
    <property type="evidence" value="ECO:0007669"/>
    <property type="project" value="UniProtKB-KW"/>
</dbReference>
<evidence type="ECO:0000256" key="2">
    <source>
        <dbReference type="ARBA" id="ARBA00008684"/>
    </source>
</evidence>
<dbReference type="GO" id="GO:0005886">
    <property type="term" value="C:plasma membrane"/>
    <property type="evidence" value="ECO:0007669"/>
    <property type="project" value="UniProtKB-SubCell"/>
</dbReference>
<keyword evidence="9" id="KW-0677">Repeat</keyword>
<dbReference type="Pfam" id="PF13855">
    <property type="entry name" value="LRR_8"/>
    <property type="match status" value="1"/>
</dbReference>
<keyword evidence="5" id="KW-0433">Leucine-rich repeat</keyword>
<dbReference type="FunFam" id="3.80.10.10:FF:000190">
    <property type="entry name" value="Receptor-like kinase TMK4"/>
    <property type="match status" value="1"/>
</dbReference>
<protein>
    <recommendedName>
        <fullName evidence="20">Protein kinase domain-containing protein</fullName>
    </recommendedName>
</protein>
<keyword evidence="12 18" id="KW-0067">ATP-binding</keyword>
<dbReference type="EMBL" id="NQVE01000161">
    <property type="protein sequence ID" value="RAL43178.1"/>
    <property type="molecule type" value="Genomic_DNA"/>
</dbReference>
<comment type="caution">
    <text evidence="21">The sequence shown here is derived from an EMBL/GenBank/DDBJ whole genome shotgun (WGS) entry which is preliminary data.</text>
</comment>
<dbReference type="CDD" id="cd14066">
    <property type="entry name" value="STKc_IRAK"/>
    <property type="match status" value="1"/>
</dbReference>
<feature type="domain" description="Protein kinase" evidence="20">
    <location>
        <begin position="579"/>
        <end position="863"/>
    </location>
</feature>
<dbReference type="InterPro" id="IPR013210">
    <property type="entry name" value="LRR_N_plant-typ"/>
</dbReference>
<dbReference type="InterPro" id="IPR001245">
    <property type="entry name" value="Ser-Thr/Tyr_kinase_cat_dom"/>
</dbReference>
<evidence type="ECO:0000256" key="7">
    <source>
        <dbReference type="ARBA" id="ARBA00022692"/>
    </source>
</evidence>
<dbReference type="InterPro" id="IPR008271">
    <property type="entry name" value="Ser/Thr_kinase_AS"/>
</dbReference>
<dbReference type="GO" id="GO:0006952">
    <property type="term" value="P:defense response"/>
    <property type="evidence" value="ECO:0007669"/>
    <property type="project" value="UniProtKB-ARBA"/>
</dbReference>
<reference evidence="21 22" key="1">
    <citation type="submission" date="2018-06" db="EMBL/GenBank/DDBJ databases">
        <title>The Genome of Cuscuta australis (Dodder) Provides Insight into the Evolution of Plant Parasitism.</title>
        <authorList>
            <person name="Liu H."/>
        </authorList>
    </citation>
    <scope>NUCLEOTIDE SEQUENCE [LARGE SCALE GENOMIC DNA]</scope>
    <source>
        <strain evidence="22">cv. Yunnan</strain>
        <tissue evidence="21">Vines</tissue>
    </source>
</reference>
<keyword evidence="22" id="KW-1185">Reference proteome</keyword>
<dbReference type="Gene3D" id="1.10.510.10">
    <property type="entry name" value="Transferase(Phosphotransferase) domain 1"/>
    <property type="match status" value="1"/>
</dbReference>
<evidence type="ECO:0000256" key="12">
    <source>
        <dbReference type="ARBA" id="ARBA00022840"/>
    </source>
</evidence>
<keyword evidence="7 19" id="KW-0812">Transmembrane</keyword>
<evidence type="ECO:0000256" key="6">
    <source>
        <dbReference type="ARBA" id="ARBA00022679"/>
    </source>
</evidence>
<dbReference type="Gene3D" id="3.30.200.20">
    <property type="entry name" value="Phosphorylase Kinase, domain 1"/>
    <property type="match status" value="1"/>
</dbReference>
<evidence type="ECO:0000256" key="19">
    <source>
        <dbReference type="SAM" id="Phobius"/>
    </source>
</evidence>
<comment type="similarity">
    <text evidence="2">Belongs to the protein kinase superfamily. Ser/Thr protein kinase family.</text>
</comment>
<dbReference type="PROSITE" id="PS00108">
    <property type="entry name" value="PROTEIN_KINASE_ST"/>
    <property type="match status" value="1"/>
</dbReference>
<evidence type="ECO:0000256" key="15">
    <source>
        <dbReference type="ARBA" id="ARBA00023157"/>
    </source>
</evidence>
<sequence length="910" mass="100261">MVYGVTNANDLKILIEFKNGLENSELLNWPAKGNDPCGPPTWPHIVCSKGRVTQIHVQGLGLSGPLPQDFNQLDSLESLGLQKNDFYGKLPTFNGLENLQSVNLDGNQFDTIPSSFFHGLNSIRVLTMDDNPLNKSTGWSIPLDLQGSTQLANFSCSNCNIVGTLPGYFAELPSLVALKLSGNRLSGSIPNSFRQSMLQVLWLNNQGGDGMTGSVDVIGSMVRLKSVWLNGNRFSGEIPDNIGNLTSLKDLNLNGNQLVGLVPKGLADLNLQALGLHGNLLMGAIPKFRASKVTYSSNSFCQQEPGEPCAPEVNALIQFLHEMNYPPRLAAEWTGNDPCKGQWWGITCNLNGNVSIINLQKLDLEGTLSPSLASLNSLVEIRLPGNHLHGKVPAELTSLRSLRLLDISGNNFDLPFPQFNDRVKVITDGNLALSPSSSLILSPPDHPLTPLPDPSFIINGSLTVNHSPPSIDSPQSMDSPPPLPVNVTDSDTKSVIVFTVAVSVASTVLVLLCVIYLCYLWKRRRPNKIYGATMFNPSKDRWSDDIRITISDESPMEDGTPNLNILVPLQILRSATNNFSPHNEIGRGGFGVVYKGVLDNGTQVAVKRMEAGIVSGKVVDEFQAEIAVLSKVRHRHLVSLLGYSMEGNERLLVYEYMGQGALSKHLFHWRSLDLEPLSWTKRLIIALDVARGMEYLHSLTHQSFIHRDLKSSNILLGNDFRAKVSDFGLVKLAPDRDMSVATRLAGTFGYLAPEYAVTGKITTKVDVFSFGMVLMEVLTGLTALDERRSEERRYLLDWFWKMKAEKETLLAAIDPTLEPKEQIYDSICIVAELAGHCTSSDPNHRPEMGHAVNVLAQQVETWKPVEHSNDCPAIDLSLPLPQMLKIWQNERTEDFSYLSPYSKGKNNNAR</sequence>
<evidence type="ECO:0000256" key="3">
    <source>
        <dbReference type="ARBA" id="ARBA00022475"/>
    </source>
</evidence>
<accession>A0A328DF85</accession>
<dbReference type="GO" id="GO:0051707">
    <property type="term" value="P:response to other organism"/>
    <property type="evidence" value="ECO:0007669"/>
    <property type="project" value="UniProtKB-ARBA"/>
</dbReference>
<dbReference type="InterPro" id="IPR000719">
    <property type="entry name" value="Prot_kinase_dom"/>
</dbReference>
<keyword evidence="16" id="KW-0675">Receptor</keyword>
<gene>
    <name evidence="21" type="ORF">DM860_009960</name>
</gene>
<dbReference type="SMART" id="SM00369">
    <property type="entry name" value="LRR_TYP"/>
    <property type="match status" value="3"/>
</dbReference>
<evidence type="ECO:0000256" key="4">
    <source>
        <dbReference type="ARBA" id="ARBA00022527"/>
    </source>
</evidence>
<keyword evidence="3" id="KW-1003">Cell membrane</keyword>
<keyword evidence="4" id="KW-0723">Serine/threonine-protein kinase</keyword>
<comment type="subcellular location">
    <subcellularLocation>
        <location evidence="1">Cell membrane</location>
        <topology evidence="1">Single-pass membrane protein</topology>
    </subcellularLocation>
</comment>
<dbReference type="SMART" id="SM00220">
    <property type="entry name" value="S_TKc"/>
    <property type="match status" value="1"/>
</dbReference>
<organism evidence="21 22">
    <name type="scientific">Cuscuta australis</name>
    <dbReference type="NCBI Taxonomy" id="267555"/>
    <lineage>
        <taxon>Eukaryota</taxon>
        <taxon>Viridiplantae</taxon>
        <taxon>Streptophyta</taxon>
        <taxon>Embryophyta</taxon>
        <taxon>Tracheophyta</taxon>
        <taxon>Spermatophyta</taxon>
        <taxon>Magnoliopsida</taxon>
        <taxon>eudicotyledons</taxon>
        <taxon>Gunneridae</taxon>
        <taxon>Pentapetalae</taxon>
        <taxon>asterids</taxon>
        <taxon>lamiids</taxon>
        <taxon>Solanales</taxon>
        <taxon>Convolvulaceae</taxon>
        <taxon>Cuscuteae</taxon>
        <taxon>Cuscuta</taxon>
        <taxon>Cuscuta subgen. Grammica</taxon>
        <taxon>Cuscuta sect. Cleistogrammica</taxon>
    </lineage>
</organism>
<evidence type="ECO:0000256" key="10">
    <source>
        <dbReference type="ARBA" id="ARBA00022741"/>
    </source>
</evidence>
<feature type="binding site" evidence="18">
    <location>
        <position position="607"/>
    </location>
    <ligand>
        <name>ATP</name>
        <dbReference type="ChEBI" id="CHEBI:30616"/>
    </ligand>
</feature>
<keyword evidence="15" id="KW-1015">Disulfide bond</keyword>
<proteinExistence type="inferred from homology"/>
<keyword evidence="13 19" id="KW-1133">Transmembrane helix</keyword>
<evidence type="ECO:0000313" key="21">
    <source>
        <dbReference type="EMBL" id="RAL43178.1"/>
    </source>
</evidence>
<keyword evidence="6" id="KW-0808">Transferase</keyword>
<dbReference type="FunFam" id="3.80.10.10:FF:000129">
    <property type="entry name" value="Leucine-rich repeat receptor-like kinase"/>
    <property type="match status" value="1"/>
</dbReference>
<dbReference type="InterPro" id="IPR032675">
    <property type="entry name" value="LRR_dom_sf"/>
</dbReference>
<evidence type="ECO:0000259" key="20">
    <source>
        <dbReference type="PROSITE" id="PS50011"/>
    </source>
</evidence>
<dbReference type="PANTHER" id="PTHR47986:SF1">
    <property type="entry name" value="OS04G0685900 PROTEIN"/>
    <property type="match status" value="1"/>
</dbReference>
<evidence type="ECO:0000256" key="9">
    <source>
        <dbReference type="ARBA" id="ARBA00022737"/>
    </source>
</evidence>
<evidence type="ECO:0000256" key="17">
    <source>
        <dbReference type="ARBA" id="ARBA00023180"/>
    </source>
</evidence>
<dbReference type="PROSITE" id="PS00107">
    <property type="entry name" value="PROTEIN_KINASE_ATP"/>
    <property type="match status" value="1"/>
</dbReference>
<evidence type="ECO:0000313" key="22">
    <source>
        <dbReference type="Proteomes" id="UP000249390"/>
    </source>
</evidence>
<evidence type="ECO:0000256" key="11">
    <source>
        <dbReference type="ARBA" id="ARBA00022777"/>
    </source>
</evidence>
<name>A0A328DF85_9ASTE</name>
<dbReference type="Pfam" id="PF07714">
    <property type="entry name" value="PK_Tyr_Ser-Thr"/>
    <property type="match status" value="1"/>
</dbReference>
<evidence type="ECO:0000256" key="14">
    <source>
        <dbReference type="ARBA" id="ARBA00023136"/>
    </source>
</evidence>
<dbReference type="InterPro" id="IPR001611">
    <property type="entry name" value="Leu-rich_rpt"/>
</dbReference>
<dbReference type="FunFam" id="1.10.510.10:FF:000468">
    <property type="entry name" value="PTI1-like tyrosine-protein kinase 3"/>
    <property type="match status" value="1"/>
</dbReference>
<dbReference type="Pfam" id="PF08263">
    <property type="entry name" value="LRRNT_2"/>
    <property type="match status" value="2"/>
</dbReference>
<evidence type="ECO:0000256" key="13">
    <source>
        <dbReference type="ARBA" id="ARBA00022989"/>
    </source>
</evidence>
<keyword evidence="14 19" id="KW-0472">Membrane</keyword>
<dbReference type="FunFam" id="3.30.200.20:FF:000039">
    <property type="entry name" value="receptor-like protein kinase FERONIA"/>
    <property type="match status" value="1"/>
</dbReference>
<evidence type="ECO:0000256" key="16">
    <source>
        <dbReference type="ARBA" id="ARBA00023170"/>
    </source>
</evidence>
<dbReference type="InterPro" id="IPR017441">
    <property type="entry name" value="Protein_kinase_ATP_BS"/>
</dbReference>
<keyword evidence="10 18" id="KW-0547">Nucleotide-binding</keyword>
<dbReference type="Proteomes" id="UP000249390">
    <property type="component" value="Unassembled WGS sequence"/>
</dbReference>
<dbReference type="PROSITE" id="PS50011">
    <property type="entry name" value="PROTEIN_KINASE_DOM"/>
    <property type="match status" value="1"/>
</dbReference>
<dbReference type="InterPro" id="IPR003591">
    <property type="entry name" value="Leu-rich_rpt_typical-subtyp"/>
</dbReference>
<dbReference type="SUPFAM" id="SSF56112">
    <property type="entry name" value="Protein kinase-like (PK-like)"/>
    <property type="match status" value="1"/>
</dbReference>
<dbReference type="InterPro" id="IPR052422">
    <property type="entry name" value="Auxin_Ser/Thr_Kinase"/>
</dbReference>
<dbReference type="AlphaFoldDB" id="A0A328DF85"/>
<evidence type="ECO:0000256" key="1">
    <source>
        <dbReference type="ARBA" id="ARBA00004162"/>
    </source>
</evidence>
<dbReference type="PANTHER" id="PTHR47986">
    <property type="entry name" value="OSJNBA0070M12.3 PROTEIN"/>
    <property type="match status" value="1"/>
</dbReference>
<dbReference type="GO" id="GO:0005524">
    <property type="term" value="F:ATP binding"/>
    <property type="evidence" value="ECO:0007669"/>
    <property type="project" value="UniProtKB-UniRule"/>
</dbReference>